<dbReference type="InterPro" id="IPR040676">
    <property type="entry name" value="DUF5641"/>
</dbReference>
<evidence type="ECO:0000313" key="2">
    <source>
        <dbReference type="EnsemblMetazoa" id="XP_012054797.1"/>
    </source>
</evidence>
<protein>
    <recommendedName>
        <fullName evidence="1">DUF5641 domain-containing protein</fullName>
    </recommendedName>
</protein>
<dbReference type="InterPro" id="IPR012337">
    <property type="entry name" value="RNaseH-like_sf"/>
</dbReference>
<gene>
    <name evidence="2" type="primary">105617863</name>
</gene>
<dbReference type="Pfam" id="PF18701">
    <property type="entry name" value="DUF5641"/>
    <property type="match status" value="1"/>
</dbReference>
<dbReference type="Proteomes" id="UP000005205">
    <property type="component" value="Unassembled WGS sequence"/>
</dbReference>
<dbReference type="InParanoid" id="A0A158NB89"/>
<organism evidence="2 3">
    <name type="scientific">Atta cephalotes</name>
    <name type="common">Leafcutter ant</name>
    <dbReference type="NCBI Taxonomy" id="12957"/>
    <lineage>
        <taxon>Eukaryota</taxon>
        <taxon>Metazoa</taxon>
        <taxon>Ecdysozoa</taxon>
        <taxon>Arthropoda</taxon>
        <taxon>Hexapoda</taxon>
        <taxon>Insecta</taxon>
        <taxon>Pterygota</taxon>
        <taxon>Neoptera</taxon>
        <taxon>Endopterygota</taxon>
        <taxon>Hymenoptera</taxon>
        <taxon>Apocrita</taxon>
        <taxon>Aculeata</taxon>
        <taxon>Formicoidea</taxon>
        <taxon>Formicidae</taxon>
        <taxon>Myrmicinae</taxon>
        <taxon>Atta</taxon>
    </lineage>
</organism>
<reference evidence="2" key="2">
    <citation type="submission" date="2016-04" db="UniProtKB">
        <authorList>
            <consortium name="EnsemblMetazoa"/>
        </authorList>
    </citation>
    <scope>IDENTIFICATION</scope>
</reference>
<dbReference type="SUPFAM" id="SSF53098">
    <property type="entry name" value="Ribonuclease H-like"/>
    <property type="match status" value="1"/>
</dbReference>
<dbReference type="Gene3D" id="3.30.420.10">
    <property type="entry name" value="Ribonuclease H-like superfamily/Ribonuclease H"/>
    <property type="match status" value="1"/>
</dbReference>
<dbReference type="GO" id="GO:0003676">
    <property type="term" value="F:nucleic acid binding"/>
    <property type="evidence" value="ECO:0007669"/>
    <property type="project" value="InterPro"/>
</dbReference>
<evidence type="ECO:0000313" key="3">
    <source>
        <dbReference type="Proteomes" id="UP000005205"/>
    </source>
</evidence>
<proteinExistence type="predicted"/>
<sequence length="206" mass="24309">MYNDPQVQFEKIKNFLRELKISWSFIPPNAPHFGDLWEAAVKSTKYHMIRIVGKAHLTFEEMQTTLCEIEVILNSRPLLPLSADPNDLAYLSPRHFLVGTTLNGLPCVDLSDVNENRLRWQRVEQMRQHFWRRWSNEYLHSLQARTKWMASKRTQLSTNQLVLIRQPNLAPLQWAMGRVLEVHPGRRHCSYHNYQDCQGFLREATV</sequence>
<keyword evidence="3" id="KW-1185">Reference proteome</keyword>
<name>A0A158NB89_ATTCE</name>
<accession>A0A158NB89</accession>
<feature type="domain" description="DUF5641" evidence="1">
    <location>
        <begin position="119"/>
        <end position="186"/>
    </location>
</feature>
<dbReference type="PANTHER" id="PTHR47331:SF1">
    <property type="entry name" value="GAG-LIKE PROTEIN"/>
    <property type="match status" value="1"/>
</dbReference>
<dbReference type="AlphaFoldDB" id="A0A158NB89"/>
<evidence type="ECO:0000259" key="1">
    <source>
        <dbReference type="Pfam" id="PF18701"/>
    </source>
</evidence>
<dbReference type="KEGG" id="acep:105617863"/>
<dbReference type="STRING" id="12957.A0A158NB89"/>
<dbReference type="EMBL" id="ADTU01010634">
    <property type="status" value="NOT_ANNOTATED_CDS"/>
    <property type="molecule type" value="Genomic_DNA"/>
</dbReference>
<dbReference type="EnsemblMetazoa" id="XM_012199407.1">
    <property type="protein sequence ID" value="XP_012054797.1"/>
    <property type="gene ID" value="LOC105617863"/>
</dbReference>
<dbReference type="PANTHER" id="PTHR47331">
    <property type="entry name" value="PHD-TYPE DOMAIN-CONTAINING PROTEIN"/>
    <property type="match status" value="1"/>
</dbReference>
<reference evidence="3" key="1">
    <citation type="journal article" date="2011" name="PLoS Genet.">
        <title>The genome sequence of the leaf-cutter ant Atta cephalotes reveals insights into its obligate symbiotic lifestyle.</title>
        <authorList>
            <person name="Suen G."/>
            <person name="Teiling C."/>
            <person name="Li L."/>
            <person name="Holt C."/>
            <person name="Abouheif E."/>
            <person name="Bornberg-Bauer E."/>
            <person name="Bouffard P."/>
            <person name="Caldera E.J."/>
            <person name="Cash E."/>
            <person name="Cavanaugh A."/>
            <person name="Denas O."/>
            <person name="Elhaik E."/>
            <person name="Fave M.J."/>
            <person name="Gadau J."/>
            <person name="Gibson J.D."/>
            <person name="Graur D."/>
            <person name="Grubbs K.J."/>
            <person name="Hagen D.E."/>
            <person name="Harkins T.T."/>
            <person name="Helmkampf M."/>
            <person name="Hu H."/>
            <person name="Johnson B.R."/>
            <person name="Kim J."/>
            <person name="Marsh S.E."/>
            <person name="Moeller J.A."/>
            <person name="Munoz-Torres M.C."/>
            <person name="Murphy M.C."/>
            <person name="Naughton M.C."/>
            <person name="Nigam S."/>
            <person name="Overson R."/>
            <person name="Rajakumar R."/>
            <person name="Reese J.T."/>
            <person name="Scott J.J."/>
            <person name="Smith C.R."/>
            <person name="Tao S."/>
            <person name="Tsutsui N.D."/>
            <person name="Viljakainen L."/>
            <person name="Wissler L."/>
            <person name="Yandell M.D."/>
            <person name="Zimmer F."/>
            <person name="Taylor J."/>
            <person name="Slater S.C."/>
            <person name="Clifton S.W."/>
            <person name="Warren W.C."/>
            <person name="Elsik C.G."/>
            <person name="Smith C.D."/>
            <person name="Weinstock G.M."/>
            <person name="Gerardo N.M."/>
            <person name="Currie C.R."/>
        </authorList>
    </citation>
    <scope>NUCLEOTIDE SEQUENCE [LARGE SCALE GENOMIC DNA]</scope>
</reference>
<dbReference type="OrthoDB" id="6432478at2759"/>
<dbReference type="InterPro" id="IPR036397">
    <property type="entry name" value="RNaseH_sf"/>
</dbReference>